<evidence type="ECO:0000313" key="2">
    <source>
        <dbReference type="EMBL" id="KAK9828791.1"/>
    </source>
</evidence>
<evidence type="ECO:0000313" key="3">
    <source>
        <dbReference type="Proteomes" id="UP001489004"/>
    </source>
</evidence>
<name>A0AAW1R4V0_9CHLO</name>
<sequence length="390" mass="43234">MGTFQQTHRVQAHTPTICRLSLNTGLRAPQLPTPHKHLQQVSGWQHCMGPCRAAAVQVVSLSGSMQSAEAQARQQPVSTSSRTAKEVVTEFYSNYNAGNVDGIMGLMADNCEYHDMIYAEAFRGKREVRAFFDKAVATIPSDLKFRIDAISDHDPRFVGLKWHCDIDGHEFPFSRGCSFYEVNEQGLIVSGRDLVESAVKPGGAALQALRLLAPLVRMLGPNANPAKLKELPIAAGLVWAFYAGYMTYIMGNVGAPGDPIWATSAQTLKEVLHESLNFFYVNIFLNKVGITFIPDLAEHPTSEALFNFVNAWSMMFLPVMLSDKKGAGVKNKLPLWLGTQFLTNVFFVPYMALRELINRLCLVVILKSNVQVPEKSHYSINTRKIIPVSS</sequence>
<evidence type="ECO:0000259" key="1">
    <source>
        <dbReference type="Pfam" id="PF12680"/>
    </source>
</evidence>
<dbReference type="SUPFAM" id="SSF54427">
    <property type="entry name" value="NTF2-like"/>
    <property type="match status" value="1"/>
</dbReference>
<dbReference type="EMBL" id="JALJOR010000001">
    <property type="protein sequence ID" value="KAK9828791.1"/>
    <property type="molecule type" value="Genomic_DNA"/>
</dbReference>
<organism evidence="2 3">
    <name type="scientific">[Myrmecia] bisecta</name>
    <dbReference type="NCBI Taxonomy" id="41462"/>
    <lineage>
        <taxon>Eukaryota</taxon>
        <taxon>Viridiplantae</taxon>
        <taxon>Chlorophyta</taxon>
        <taxon>core chlorophytes</taxon>
        <taxon>Trebouxiophyceae</taxon>
        <taxon>Trebouxiales</taxon>
        <taxon>Trebouxiaceae</taxon>
        <taxon>Myrmecia</taxon>
    </lineage>
</organism>
<comment type="caution">
    <text evidence="2">The sequence shown here is derived from an EMBL/GenBank/DDBJ whole genome shotgun (WGS) entry which is preliminary data.</text>
</comment>
<dbReference type="Gene3D" id="3.10.450.50">
    <property type="match status" value="1"/>
</dbReference>
<protein>
    <recommendedName>
        <fullName evidence="1">SnoaL-like domain-containing protein</fullName>
    </recommendedName>
</protein>
<feature type="domain" description="SnoaL-like" evidence="1">
    <location>
        <begin position="88"/>
        <end position="190"/>
    </location>
</feature>
<proteinExistence type="predicted"/>
<keyword evidence="3" id="KW-1185">Reference proteome</keyword>
<reference evidence="2 3" key="1">
    <citation type="journal article" date="2024" name="Nat. Commun.">
        <title>Phylogenomics reveals the evolutionary origins of lichenization in chlorophyte algae.</title>
        <authorList>
            <person name="Puginier C."/>
            <person name="Libourel C."/>
            <person name="Otte J."/>
            <person name="Skaloud P."/>
            <person name="Haon M."/>
            <person name="Grisel S."/>
            <person name="Petersen M."/>
            <person name="Berrin J.G."/>
            <person name="Delaux P.M."/>
            <person name="Dal Grande F."/>
            <person name="Keller J."/>
        </authorList>
    </citation>
    <scope>NUCLEOTIDE SEQUENCE [LARGE SCALE GENOMIC DNA]</scope>
    <source>
        <strain evidence="2 3">SAG 2043</strain>
    </source>
</reference>
<accession>A0AAW1R4V0</accession>
<dbReference type="PANTHER" id="PTHR36367:SF2">
    <property type="entry name" value="TRANSMEMBRANE PROTEIN"/>
    <property type="match status" value="1"/>
</dbReference>
<dbReference type="Pfam" id="PF12680">
    <property type="entry name" value="SnoaL_2"/>
    <property type="match status" value="1"/>
</dbReference>
<dbReference type="Proteomes" id="UP001489004">
    <property type="component" value="Unassembled WGS sequence"/>
</dbReference>
<dbReference type="AlphaFoldDB" id="A0AAW1R4V0"/>
<gene>
    <name evidence="2" type="ORF">WJX72_002086</name>
</gene>
<dbReference type="PANTHER" id="PTHR36367">
    <property type="entry name" value="TRANSMEMBRANE PROTEIN"/>
    <property type="match status" value="1"/>
</dbReference>
<dbReference type="InterPro" id="IPR032710">
    <property type="entry name" value="NTF2-like_dom_sf"/>
</dbReference>
<dbReference type="InterPro" id="IPR037401">
    <property type="entry name" value="SnoaL-like"/>
</dbReference>